<protein>
    <submittedName>
        <fullName evidence="1">Uncharacterized protein</fullName>
    </submittedName>
</protein>
<gene>
    <name evidence="1" type="ORF">ERS852411_04152</name>
</gene>
<evidence type="ECO:0000313" key="2">
    <source>
        <dbReference type="Proteomes" id="UP000095746"/>
    </source>
</evidence>
<name>A0A174UY29_FLAPL</name>
<reference evidence="1 2" key="1">
    <citation type="submission" date="2015-09" db="EMBL/GenBank/DDBJ databases">
        <authorList>
            <consortium name="Pathogen Informatics"/>
        </authorList>
    </citation>
    <scope>NUCLEOTIDE SEQUENCE [LARGE SCALE GENOMIC DNA]</scope>
    <source>
        <strain evidence="1 2">2789STDY5608854</strain>
    </source>
</reference>
<sequence>MALKELRFFSSVRVPSVSEPAGRTDRFTSHRREPSCILQSETPRYCRVSRSHSR</sequence>
<accession>A0A174UY29</accession>
<dbReference type="EMBL" id="CYZT01000809">
    <property type="protein sequence ID" value="CUQ24967.1"/>
    <property type="molecule type" value="Genomic_DNA"/>
</dbReference>
<dbReference type="Proteomes" id="UP000095746">
    <property type="component" value="Unassembled WGS sequence"/>
</dbReference>
<evidence type="ECO:0000313" key="1">
    <source>
        <dbReference type="EMBL" id="CUQ24967.1"/>
    </source>
</evidence>
<organism evidence="1 2">
    <name type="scientific">Flavonifractor plautii</name>
    <name type="common">Fusobacterium plautii</name>
    <dbReference type="NCBI Taxonomy" id="292800"/>
    <lineage>
        <taxon>Bacteria</taxon>
        <taxon>Bacillati</taxon>
        <taxon>Bacillota</taxon>
        <taxon>Clostridia</taxon>
        <taxon>Eubacteriales</taxon>
        <taxon>Oscillospiraceae</taxon>
        <taxon>Flavonifractor</taxon>
    </lineage>
</organism>
<proteinExistence type="predicted"/>
<dbReference type="AlphaFoldDB" id="A0A174UY29"/>